<evidence type="ECO:0000313" key="2">
    <source>
        <dbReference type="EMBL" id="MBE9253418.1"/>
    </source>
</evidence>
<name>A0ABR9VSG7_9SYNC</name>
<evidence type="ECO:0000256" key="1">
    <source>
        <dbReference type="SAM" id="Phobius"/>
    </source>
</evidence>
<feature type="transmembrane region" description="Helical" evidence="1">
    <location>
        <begin position="56"/>
        <end position="77"/>
    </location>
</feature>
<keyword evidence="1" id="KW-1133">Transmembrane helix</keyword>
<evidence type="ECO:0000313" key="3">
    <source>
        <dbReference type="Proteomes" id="UP000658720"/>
    </source>
</evidence>
<dbReference type="Proteomes" id="UP000658720">
    <property type="component" value="Unassembled WGS sequence"/>
</dbReference>
<keyword evidence="1" id="KW-0472">Membrane</keyword>
<proteinExistence type="predicted"/>
<organism evidence="2 3">
    <name type="scientific">Synechocystis salina LEGE 00031</name>
    <dbReference type="NCBI Taxonomy" id="1828736"/>
    <lineage>
        <taxon>Bacteria</taxon>
        <taxon>Bacillati</taxon>
        <taxon>Cyanobacteriota</taxon>
        <taxon>Cyanophyceae</taxon>
        <taxon>Synechococcales</taxon>
        <taxon>Merismopediaceae</taxon>
        <taxon>Synechocystis</taxon>
    </lineage>
</organism>
<gene>
    <name evidence="2" type="ORF">IQ217_05985</name>
</gene>
<sequence length="197" mass="21412">MPPPGFYFSSGSAMFNAISPPFRPRSALLWNLIRQSPSAHHKSDSDGDLGFTMFEVLIALMISFLFLTGTLNTMVMATVMRVKAERQAEAGYWIKEDLERVRSDAAAFSDVSNCPNVGENYSNTGTMAANDGIPPMVTSTRTILGRNATMTRDVAFSGNVVSLNYRVRNTEITDADKNVLASLYTEVLPAAALTCGP</sequence>
<accession>A0ABR9VSG7</accession>
<dbReference type="EMBL" id="JADEVV010000012">
    <property type="protein sequence ID" value="MBE9253418.1"/>
    <property type="molecule type" value="Genomic_DNA"/>
</dbReference>
<reference evidence="2 3" key="1">
    <citation type="submission" date="2020-10" db="EMBL/GenBank/DDBJ databases">
        <authorList>
            <person name="Castelo-Branco R."/>
            <person name="Eusebio N."/>
            <person name="Adriana R."/>
            <person name="Vieira A."/>
            <person name="Brugerolle De Fraissinette N."/>
            <person name="Rezende De Castro R."/>
            <person name="Schneider M.P."/>
            <person name="Vasconcelos V."/>
            <person name="Leao P.N."/>
        </authorList>
    </citation>
    <scope>NUCLEOTIDE SEQUENCE [LARGE SCALE GENOMIC DNA]</scope>
    <source>
        <strain evidence="2 3">LEGE 00031</strain>
    </source>
</reference>
<keyword evidence="3" id="KW-1185">Reference proteome</keyword>
<protein>
    <submittedName>
        <fullName evidence="2">Type II secretion system protein</fullName>
    </submittedName>
</protein>
<comment type="caution">
    <text evidence="2">The sequence shown here is derived from an EMBL/GenBank/DDBJ whole genome shotgun (WGS) entry which is preliminary data.</text>
</comment>
<keyword evidence="1" id="KW-0812">Transmembrane</keyword>